<evidence type="ECO:0000256" key="1">
    <source>
        <dbReference type="SAM" id="MobiDB-lite"/>
    </source>
</evidence>
<dbReference type="Proteomes" id="UP000236047">
    <property type="component" value="Unassembled WGS sequence"/>
</dbReference>
<sequence>MVRYSASIVAATQRSAVGPSRPIWWTRAFRTTGGLGVSLELGERLAQPRDGGHPAGEVAVDNVAVDGPPQESGAGAWILDAAEGFHNMDPAPAGDPVRRPEQ</sequence>
<evidence type="ECO:0000313" key="3">
    <source>
        <dbReference type="Proteomes" id="UP000236047"/>
    </source>
</evidence>
<organism evidence="2 3">
    <name type="scientific">Streptomyces noursei</name>
    <name type="common">Streptomyces albulus</name>
    <dbReference type="NCBI Taxonomy" id="1971"/>
    <lineage>
        <taxon>Bacteria</taxon>
        <taxon>Bacillati</taxon>
        <taxon>Actinomycetota</taxon>
        <taxon>Actinomycetes</taxon>
        <taxon>Kitasatosporales</taxon>
        <taxon>Streptomycetaceae</taxon>
        <taxon>Streptomyces</taxon>
    </lineage>
</organism>
<name>A0A2N8PGM7_STRNR</name>
<proteinExistence type="predicted"/>
<evidence type="ECO:0000313" key="2">
    <source>
        <dbReference type="EMBL" id="PNE40205.1"/>
    </source>
</evidence>
<dbReference type="EMBL" id="LJSN01000002">
    <property type="protein sequence ID" value="PNE40205.1"/>
    <property type="molecule type" value="Genomic_DNA"/>
</dbReference>
<gene>
    <name evidence="2" type="ORF">AOB60_04240</name>
</gene>
<dbReference type="AlphaFoldDB" id="A0A2N8PGM7"/>
<comment type="caution">
    <text evidence="2">The sequence shown here is derived from an EMBL/GenBank/DDBJ whole genome shotgun (WGS) entry which is preliminary data.</text>
</comment>
<accession>A0A2N8PGM7</accession>
<reference evidence="3" key="1">
    <citation type="submission" date="2015-09" db="EMBL/GenBank/DDBJ databases">
        <authorList>
            <person name="Graham D.E."/>
            <person name="Mahan K.M."/>
            <person name="Klingeman D.M."/>
            <person name="Fida T."/>
            <person name="Giannone R.J."/>
            <person name="Hettich R.L."/>
            <person name="Parry R.J."/>
            <person name="Spain J.C."/>
        </authorList>
    </citation>
    <scope>NUCLEOTIDE SEQUENCE [LARGE SCALE GENOMIC DNA]</scope>
    <source>
        <strain evidence="3">JCM 4701</strain>
    </source>
</reference>
<keyword evidence="3" id="KW-1185">Reference proteome</keyword>
<feature type="region of interest" description="Disordered" evidence="1">
    <location>
        <begin position="82"/>
        <end position="102"/>
    </location>
</feature>
<protein>
    <submittedName>
        <fullName evidence="2">Uncharacterized protein</fullName>
    </submittedName>
</protein>